<sequence length="47" mass="5314">MHDSLMFTWLRVCSVCPPKLMGRNNCRYGVLPLRVGSGMLLCNVLCK</sequence>
<organism evidence="1">
    <name type="scientific">Arundo donax</name>
    <name type="common">Giant reed</name>
    <name type="synonym">Donax arundinaceus</name>
    <dbReference type="NCBI Taxonomy" id="35708"/>
    <lineage>
        <taxon>Eukaryota</taxon>
        <taxon>Viridiplantae</taxon>
        <taxon>Streptophyta</taxon>
        <taxon>Embryophyta</taxon>
        <taxon>Tracheophyta</taxon>
        <taxon>Spermatophyta</taxon>
        <taxon>Magnoliopsida</taxon>
        <taxon>Liliopsida</taxon>
        <taxon>Poales</taxon>
        <taxon>Poaceae</taxon>
        <taxon>PACMAD clade</taxon>
        <taxon>Arundinoideae</taxon>
        <taxon>Arundineae</taxon>
        <taxon>Arundo</taxon>
    </lineage>
</organism>
<accession>A0A0A9DUW5</accession>
<evidence type="ECO:0000313" key="1">
    <source>
        <dbReference type="EMBL" id="JAD92369.1"/>
    </source>
</evidence>
<dbReference type="EMBL" id="GBRH01205526">
    <property type="protein sequence ID" value="JAD92369.1"/>
    <property type="molecule type" value="Transcribed_RNA"/>
</dbReference>
<reference evidence="1" key="2">
    <citation type="journal article" date="2015" name="Data Brief">
        <title>Shoot transcriptome of the giant reed, Arundo donax.</title>
        <authorList>
            <person name="Barrero R.A."/>
            <person name="Guerrero F.D."/>
            <person name="Moolhuijzen P."/>
            <person name="Goolsby J.A."/>
            <person name="Tidwell J."/>
            <person name="Bellgard S.E."/>
            <person name="Bellgard M.I."/>
        </authorList>
    </citation>
    <scope>NUCLEOTIDE SEQUENCE</scope>
    <source>
        <tissue evidence="1">Shoot tissue taken approximately 20 cm above the soil surface</tissue>
    </source>
</reference>
<protein>
    <submittedName>
        <fullName evidence="1">Uncharacterized protein</fullName>
    </submittedName>
</protein>
<dbReference type="AlphaFoldDB" id="A0A0A9DUW5"/>
<name>A0A0A9DUW5_ARUDO</name>
<reference evidence="1" key="1">
    <citation type="submission" date="2014-09" db="EMBL/GenBank/DDBJ databases">
        <authorList>
            <person name="Magalhaes I.L.F."/>
            <person name="Oliveira U."/>
            <person name="Santos F.R."/>
            <person name="Vidigal T.H.D.A."/>
            <person name="Brescovit A.D."/>
            <person name="Santos A.J."/>
        </authorList>
    </citation>
    <scope>NUCLEOTIDE SEQUENCE</scope>
    <source>
        <tissue evidence="1">Shoot tissue taken approximately 20 cm above the soil surface</tissue>
    </source>
</reference>
<proteinExistence type="predicted"/>